<dbReference type="OrthoDB" id="10456969at2759"/>
<evidence type="ECO:0000313" key="2">
    <source>
        <dbReference type="Proteomes" id="UP000276834"/>
    </source>
</evidence>
<organism evidence="1 2">
    <name type="scientific">Chloebia gouldiae</name>
    <name type="common">Gouldian finch</name>
    <name type="synonym">Erythrura gouldiae</name>
    <dbReference type="NCBI Taxonomy" id="44316"/>
    <lineage>
        <taxon>Eukaryota</taxon>
        <taxon>Metazoa</taxon>
        <taxon>Chordata</taxon>
        <taxon>Craniata</taxon>
        <taxon>Vertebrata</taxon>
        <taxon>Euteleostomi</taxon>
        <taxon>Archelosauria</taxon>
        <taxon>Archosauria</taxon>
        <taxon>Dinosauria</taxon>
        <taxon>Saurischia</taxon>
        <taxon>Theropoda</taxon>
        <taxon>Coelurosauria</taxon>
        <taxon>Aves</taxon>
        <taxon>Neognathae</taxon>
        <taxon>Neoaves</taxon>
        <taxon>Telluraves</taxon>
        <taxon>Australaves</taxon>
        <taxon>Passeriformes</taxon>
        <taxon>Passeroidea</taxon>
        <taxon>Passeridae</taxon>
        <taxon>Chloebia</taxon>
    </lineage>
</organism>
<comment type="caution">
    <text evidence="1">The sequence shown here is derived from an EMBL/GenBank/DDBJ whole genome shotgun (WGS) entry which is preliminary data.</text>
</comment>
<protein>
    <submittedName>
        <fullName evidence="1">Uncharacterized protein</fullName>
    </submittedName>
</protein>
<sequence>MWAASAADERHGKGRRQPWQFSCGAALGTLHHVSQPCLSGGLNPSTWIISLLVAPLQEEIP</sequence>
<dbReference type="AlphaFoldDB" id="A0A3L8SQP7"/>
<reference evidence="1 2" key="1">
    <citation type="journal article" date="2018" name="Proc. R. Soc. B">
        <title>A non-coding region near Follistatin controls head colour polymorphism in the Gouldian finch.</title>
        <authorList>
            <person name="Toomey M.B."/>
            <person name="Marques C.I."/>
            <person name="Andrade P."/>
            <person name="Araujo P.M."/>
            <person name="Sabatino S."/>
            <person name="Gazda M.A."/>
            <person name="Afonso S."/>
            <person name="Lopes R.J."/>
            <person name="Corbo J.C."/>
            <person name="Carneiro M."/>
        </authorList>
    </citation>
    <scope>NUCLEOTIDE SEQUENCE [LARGE SCALE GENOMIC DNA]</scope>
    <source>
        <strain evidence="1">Red01</strain>
        <tissue evidence="1">Muscle</tissue>
    </source>
</reference>
<dbReference type="Proteomes" id="UP000276834">
    <property type="component" value="Unassembled WGS sequence"/>
</dbReference>
<keyword evidence="2" id="KW-1185">Reference proteome</keyword>
<accession>A0A3L8SQP7</accession>
<proteinExistence type="predicted"/>
<evidence type="ECO:0000313" key="1">
    <source>
        <dbReference type="EMBL" id="RLW05801.1"/>
    </source>
</evidence>
<name>A0A3L8SQP7_CHLGU</name>
<dbReference type="EMBL" id="QUSF01000010">
    <property type="protein sequence ID" value="RLW05801.1"/>
    <property type="molecule type" value="Genomic_DNA"/>
</dbReference>
<gene>
    <name evidence="1" type="ORF">DV515_00004847</name>
</gene>